<dbReference type="EMBL" id="JADIMU010000064">
    <property type="protein sequence ID" value="MBO8443951.1"/>
    <property type="molecule type" value="Genomic_DNA"/>
</dbReference>
<reference evidence="2" key="2">
    <citation type="journal article" date="2021" name="PeerJ">
        <title>Extensive microbial diversity within the chicken gut microbiome revealed by metagenomics and culture.</title>
        <authorList>
            <person name="Gilroy R."/>
            <person name="Ravi A."/>
            <person name="Getino M."/>
            <person name="Pursley I."/>
            <person name="Horton D.L."/>
            <person name="Alikhan N.F."/>
            <person name="Baker D."/>
            <person name="Gharbi K."/>
            <person name="Hall N."/>
            <person name="Watson M."/>
            <person name="Adriaenssens E.M."/>
            <person name="Foster-Nyarko E."/>
            <person name="Jarju S."/>
            <person name="Secka A."/>
            <person name="Antonio M."/>
            <person name="Oren A."/>
            <person name="Chaudhuri R.R."/>
            <person name="La Ragione R."/>
            <person name="Hildebrand F."/>
            <person name="Pallen M.J."/>
        </authorList>
    </citation>
    <scope>NUCLEOTIDE SEQUENCE</scope>
    <source>
        <strain evidence="2">11167</strain>
    </source>
</reference>
<organism evidence="2 3">
    <name type="scientific">Candidatus Aphodenecus pullistercoris</name>
    <dbReference type="NCBI Taxonomy" id="2840669"/>
    <lineage>
        <taxon>Bacteria</taxon>
        <taxon>Pseudomonadati</taxon>
        <taxon>Spirochaetota</taxon>
        <taxon>Spirochaetia</taxon>
        <taxon>Spirochaetales</taxon>
        <taxon>Candidatus Aphodenecus</taxon>
    </lineage>
</organism>
<dbReference type="PROSITE" id="PS51257">
    <property type="entry name" value="PROKAR_LIPOPROTEIN"/>
    <property type="match status" value="1"/>
</dbReference>
<accession>A0A9D9ECF3</accession>
<reference evidence="2" key="1">
    <citation type="submission" date="2020-10" db="EMBL/GenBank/DDBJ databases">
        <authorList>
            <person name="Gilroy R."/>
        </authorList>
    </citation>
    <scope>NUCLEOTIDE SEQUENCE</scope>
    <source>
        <strain evidence="2">11167</strain>
    </source>
</reference>
<name>A0A9D9ECF3_9SPIR</name>
<evidence type="ECO:0000313" key="2">
    <source>
        <dbReference type="EMBL" id="MBO8443951.1"/>
    </source>
</evidence>
<dbReference type="Proteomes" id="UP000823633">
    <property type="component" value="Unassembled WGS sequence"/>
</dbReference>
<dbReference type="AlphaFoldDB" id="A0A9D9ECF3"/>
<keyword evidence="1" id="KW-0732">Signal</keyword>
<proteinExistence type="predicted"/>
<evidence type="ECO:0000313" key="3">
    <source>
        <dbReference type="Proteomes" id="UP000823633"/>
    </source>
</evidence>
<gene>
    <name evidence="2" type="ORF">IAC42_09400</name>
</gene>
<sequence length="315" mass="32808">MESKLIPLLIVLALLTGCASTSTSEEAATAPVDVPVQTNGPTVTERPYESLSASVASIDADGSVRLVIEGGLEASLWQEVSLGGESVFIVDDLADFTGEDGAFMSLSGDGTATLIGLDGLVEGEVMPITVLDGSYSLDEMVQGVFSLALSGGSIHEGLVCVSNSISDEVIQDLGINSIIVFSRPEDGGSLFSFLSSQGLVWEGPYSAQALEFMLANEGPFLIVSSEEDGLLCLPTVLACLMGSRASQIVDDYASALSLTAGQTRALSAQVDELLSLLNGGTLPSDASLLSMSTNHLNRDLGLNFDTIPSLRLHLR</sequence>
<protein>
    <submittedName>
        <fullName evidence="2">Uncharacterized protein</fullName>
    </submittedName>
</protein>
<evidence type="ECO:0000256" key="1">
    <source>
        <dbReference type="SAM" id="SignalP"/>
    </source>
</evidence>
<comment type="caution">
    <text evidence="2">The sequence shown here is derived from an EMBL/GenBank/DDBJ whole genome shotgun (WGS) entry which is preliminary data.</text>
</comment>
<feature type="chain" id="PRO_5039506233" evidence="1">
    <location>
        <begin position="28"/>
        <end position="315"/>
    </location>
</feature>
<feature type="signal peptide" evidence="1">
    <location>
        <begin position="1"/>
        <end position="27"/>
    </location>
</feature>